<accession>A0A1M6LXK4</accession>
<gene>
    <name evidence="1" type="ORF">SAMN02745165_03096</name>
</gene>
<dbReference type="Proteomes" id="UP000184171">
    <property type="component" value="Unassembled WGS sequence"/>
</dbReference>
<dbReference type="RefSeq" id="WP_072909644.1">
    <property type="nucleotide sequence ID" value="NZ_FQZT01000015.1"/>
</dbReference>
<keyword evidence="2" id="KW-1185">Reference proteome</keyword>
<protein>
    <submittedName>
        <fullName evidence="1">Uncharacterized protein</fullName>
    </submittedName>
</protein>
<evidence type="ECO:0000313" key="1">
    <source>
        <dbReference type="EMBL" id="SHJ75901.1"/>
    </source>
</evidence>
<evidence type="ECO:0000313" key="2">
    <source>
        <dbReference type="Proteomes" id="UP000184171"/>
    </source>
</evidence>
<dbReference type="EMBL" id="FQZT01000015">
    <property type="protein sequence ID" value="SHJ75901.1"/>
    <property type="molecule type" value="Genomic_DNA"/>
</dbReference>
<dbReference type="STRING" id="1122189.SAMN02745165_03096"/>
<name>A0A1M6LXK4_MALRU</name>
<sequence>MYGDVKSNLEKTGTEIIISNEMPRVFDDEKILVESEAYDKNLIIAYPNMLNKTGKWHFKVDGRNLRCYIKDFSWVDNLFEHGEPKFVPQQYMQATLKNGPVGQKGKIEPYIVKVHKVMKSFDSQLKLSLAA</sequence>
<organism evidence="1 2">
    <name type="scientific">Malonomonas rubra DSM 5091</name>
    <dbReference type="NCBI Taxonomy" id="1122189"/>
    <lineage>
        <taxon>Bacteria</taxon>
        <taxon>Pseudomonadati</taxon>
        <taxon>Thermodesulfobacteriota</taxon>
        <taxon>Desulfuromonadia</taxon>
        <taxon>Desulfuromonadales</taxon>
        <taxon>Geopsychrobacteraceae</taxon>
        <taxon>Malonomonas</taxon>
    </lineage>
</organism>
<reference evidence="1 2" key="1">
    <citation type="submission" date="2016-11" db="EMBL/GenBank/DDBJ databases">
        <authorList>
            <person name="Jaros S."/>
            <person name="Januszkiewicz K."/>
            <person name="Wedrychowicz H."/>
        </authorList>
    </citation>
    <scope>NUCLEOTIDE SEQUENCE [LARGE SCALE GENOMIC DNA]</scope>
    <source>
        <strain evidence="1 2">DSM 5091</strain>
    </source>
</reference>
<dbReference type="AlphaFoldDB" id="A0A1M6LXK4"/>
<proteinExistence type="predicted"/>